<organism evidence="10 11">
    <name type="scientific">Amycolatopsis halotolerans</name>
    <dbReference type="NCBI Taxonomy" id="330083"/>
    <lineage>
        <taxon>Bacteria</taxon>
        <taxon>Bacillati</taxon>
        <taxon>Actinomycetota</taxon>
        <taxon>Actinomycetes</taxon>
        <taxon>Pseudonocardiales</taxon>
        <taxon>Pseudonocardiaceae</taxon>
        <taxon>Amycolatopsis</taxon>
    </lineage>
</organism>
<dbReference type="EC" id="2.7.11.1" evidence="1"/>
<feature type="transmembrane region" description="Helical" evidence="8">
    <location>
        <begin position="582"/>
        <end position="602"/>
    </location>
</feature>
<evidence type="ECO:0000313" key="10">
    <source>
        <dbReference type="EMBL" id="MFC3510654.1"/>
    </source>
</evidence>
<evidence type="ECO:0000256" key="4">
    <source>
        <dbReference type="ARBA" id="ARBA00022741"/>
    </source>
</evidence>
<keyword evidence="8" id="KW-0812">Transmembrane</keyword>
<feature type="compositionally biased region" description="Gly residues" evidence="7">
    <location>
        <begin position="274"/>
        <end position="308"/>
    </location>
</feature>
<keyword evidence="6" id="KW-0067">ATP-binding</keyword>
<feature type="region of interest" description="Disordered" evidence="7">
    <location>
        <begin position="271"/>
        <end position="574"/>
    </location>
</feature>
<keyword evidence="8" id="KW-1133">Transmembrane helix</keyword>
<feature type="domain" description="Protein kinase" evidence="9">
    <location>
        <begin position="5"/>
        <end position="255"/>
    </location>
</feature>
<sequence>MSIGVGEERLLAEGPVAKVYAGRLAGEDVAVKVFDGVLDRDTAARFDRERKALAAVRGERAILPADEVGELSGGRLGVRMELCQRSLAHLLDGQLPVRDVLAVGWTVSAALAAAHQVGVVHGGVTPHNVLLRRSGELALADFGLALRRRFPRDPLHAVDYAAPETLRDDALSEASDLYGLGAVLYTALTGSSPFPRHTGQQRAERILQVFRDPVPPIRVPGAPPALADLIGRLLAKDPADRPQDPAAVAETLERLYQASAAPAEVEFDDFAGHGQQGGFGGMAPQPGGFGGVPQPGGFGGVPQPGGWPGTAPQAGGSAATQPGGWPGSGQQAGNFAALQQPGGSGGAAQQPGGWPVPAQQPGSDAALHQQPGGLGSAAQQPSEWPVPAQQPGSDAALHQQPGGQQSPPAQVPGIGQAPPQPDGSPIAAPHQPADSPGPAPLLGGFTTSQHQPGGAGGSPQQIAGFSGAPHQPADSPNFAAPQHQPGSPVSAPQQPGSFSNAPHQPASSPNLAVPQHQLGGSDSAPQQPASSPSFAAPQQPNGLGGVPQHPTNVSGPTAPGRTLLHTFDDTKEPRRTKKLPGIAWWPALAAGLVAAVGALIAVPMLTSKQDPRPALPLATAPSSGQLPPAERAPVPDVHLALAAPADLGTQIKLSWTAEGNLDFAVVVGAERIAPMVLTAHRNRTMSVPVDPARKYCFQIRATDGSHVYETPPVPIRGAVCTS</sequence>
<feature type="compositionally biased region" description="Polar residues" evidence="7">
    <location>
        <begin position="484"/>
        <end position="510"/>
    </location>
</feature>
<evidence type="ECO:0000256" key="8">
    <source>
        <dbReference type="SAM" id="Phobius"/>
    </source>
</evidence>
<comment type="caution">
    <text evidence="10">The sequence shown here is derived from an EMBL/GenBank/DDBJ whole genome shotgun (WGS) entry which is preliminary data.</text>
</comment>
<dbReference type="Gene3D" id="1.10.510.10">
    <property type="entry name" value="Transferase(Phosphotransferase) domain 1"/>
    <property type="match status" value="1"/>
</dbReference>
<dbReference type="PANTHER" id="PTHR43289:SF6">
    <property type="entry name" value="SERINE_THREONINE-PROTEIN KINASE NEKL-3"/>
    <property type="match status" value="1"/>
</dbReference>
<evidence type="ECO:0000256" key="3">
    <source>
        <dbReference type="ARBA" id="ARBA00022679"/>
    </source>
</evidence>
<protein>
    <recommendedName>
        <fullName evidence="1">non-specific serine/threonine protein kinase</fullName>
        <ecNumber evidence="1">2.7.11.1</ecNumber>
    </recommendedName>
</protein>
<keyword evidence="2" id="KW-0723">Serine/threonine-protein kinase</keyword>
<dbReference type="SUPFAM" id="SSF56112">
    <property type="entry name" value="Protein kinase-like (PK-like)"/>
    <property type="match status" value="1"/>
</dbReference>
<feature type="compositionally biased region" description="Low complexity" evidence="7">
    <location>
        <begin position="399"/>
        <end position="413"/>
    </location>
</feature>
<name>A0ABV7QFL5_9PSEU</name>
<dbReference type="Pfam" id="PF00069">
    <property type="entry name" value="Pkinase"/>
    <property type="match status" value="1"/>
</dbReference>
<dbReference type="InterPro" id="IPR011009">
    <property type="entry name" value="Kinase-like_dom_sf"/>
</dbReference>
<dbReference type="Proteomes" id="UP001595764">
    <property type="component" value="Unassembled WGS sequence"/>
</dbReference>
<feature type="compositionally biased region" description="Low complexity" evidence="7">
    <location>
        <begin position="336"/>
        <end position="362"/>
    </location>
</feature>
<gene>
    <name evidence="10" type="ORF">ACFORO_10810</name>
</gene>
<keyword evidence="11" id="KW-1185">Reference proteome</keyword>
<evidence type="ECO:0000256" key="2">
    <source>
        <dbReference type="ARBA" id="ARBA00022527"/>
    </source>
</evidence>
<keyword evidence="3" id="KW-0808">Transferase</keyword>
<accession>A0ABV7QFL5</accession>
<evidence type="ECO:0000256" key="5">
    <source>
        <dbReference type="ARBA" id="ARBA00022777"/>
    </source>
</evidence>
<dbReference type="RefSeq" id="WP_377868619.1">
    <property type="nucleotide sequence ID" value="NZ_JBHMAY010000007.1"/>
</dbReference>
<dbReference type="InterPro" id="IPR000719">
    <property type="entry name" value="Prot_kinase_dom"/>
</dbReference>
<keyword evidence="5 10" id="KW-0418">Kinase</keyword>
<keyword evidence="8" id="KW-0472">Membrane</keyword>
<dbReference type="PANTHER" id="PTHR43289">
    <property type="entry name" value="MITOGEN-ACTIVATED PROTEIN KINASE KINASE KINASE 20-RELATED"/>
    <property type="match status" value="1"/>
</dbReference>
<evidence type="ECO:0000313" key="11">
    <source>
        <dbReference type="Proteomes" id="UP001595764"/>
    </source>
</evidence>
<evidence type="ECO:0000259" key="9">
    <source>
        <dbReference type="PROSITE" id="PS50011"/>
    </source>
</evidence>
<keyword evidence="4" id="KW-0547">Nucleotide-binding</keyword>
<feature type="compositionally biased region" description="Low complexity" evidence="7">
    <location>
        <begin position="523"/>
        <end position="540"/>
    </location>
</feature>
<dbReference type="CDD" id="cd14014">
    <property type="entry name" value="STKc_PknB_like"/>
    <property type="match status" value="1"/>
</dbReference>
<evidence type="ECO:0000256" key="1">
    <source>
        <dbReference type="ARBA" id="ARBA00012513"/>
    </source>
</evidence>
<reference evidence="11" key="1">
    <citation type="journal article" date="2019" name="Int. J. Syst. Evol. Microbiol.">
        <title>The Global Catalogue of Microorganisms (GCM) 10K type strain sequencing project: providing services to taxonomists for standard genome sequencing and annotation.</title>
        <authorList>
            <consortium name="The Broad Institute Genomics Platform"/>
            <consortium name="The Broad Institute Genome Sequencing Center for Infectious Disease"/>
            <person name="Wu L."/>
            <person name="Ma J."/>
        </authorList>
    </citation>
    <scope>NUCLEOTIDE SEQUENCE [LARGE SCALE GENOMIC DNA]</scope>
    <source>
        <strain evidence="11">CGMCC 4.7682</strain>
    </source>
</reference>
<dbReference type="GO" id="GO:0016301">
    <property type="term" value="F:kinase activity"/>
    <property type="evidence" value="ECO:0007669"/>
    <property type="project" value="UniProtKB-KW"/>
</dbReference>
<dbReference type="EMBL" id="JBHRWI010000015">
    <property type="protein sequence ID" value="MFC3510654.1"/>
    <property type="molecule type" value="Genomic_DNA"/>
</dbReference>
<proteinExistence type="predicted"/>
<evidence type="ECO:0000256" key="6">
    <source>
        <dbReference type="ARBA" id="ARBA00022840"/>
    </source>
</evidence>
<evidence type="ECO:0000256" key="7">
    <source>
        <dbReference type="SAM" id="MobiDB-lite"/>
    </source>
</evidence>
<dbReference type="PROSITE" id="PS50011">
    <property type="entry name" value="PROTEIN_KINASE_DOM"/>
    <property type="match status" value="1"/>
</dbReference>